<evidence type="ECO:0000259" key="15">
    <source>
        <dbReference type="SMART" id="SM00475"/>
    </source>
</evidence>
<feature type="region of interest" description="Disordered" evidence="13">
    <location>
        <begin position="578"/>
        <end position="606"/>
    </location>
</feature>
<dbReference type="Pfam" id="PF01612">
    <property type="entry name" value="DNA_pol_A_exo1"/>
    <property type="match status" value="1"/>
</dbReference>
<feature type="compositionally biased region" description="Basic and acidic residues" evidence="13">
    <location>
        <begin position="395"/>
        <end position="404"/>
    </location>
</feature>
<keyword evidence="10" id="KW-0234">DNA repair</keyword>
<dbReference type="InterPro" id="IPR002421">
    <property type="entry name" value="5-3_exonuclease"/>
</dbReference>
<dbReference type="InterPro" id="IPR002298">
    <property type="entry name" value="DNA_polymerase_A"/>
</dbReference>
<dbReference type="SUPFAM" id="SSF56672">
    <property type="entry name" value="DNA/RNA polymerases"/>
    <property type="match status" value="1"/>
</dbReference>
<evidence type="ECO:0000256" key="11">
    <source>
        <dbReference type="ARBA" id="ARBA00049244"/>
    </source>
</evidence>
<feature type="compositionally biased region" description="Low complexity" evidence="13">
    <location>
        <begin position="320"/>
        <end position="339"/>
    </location>
</feature>
<reference evidence="17 18" key="1">
    <citation type="submission" date="2023-04" db="EMBL/GenBank/DDBJ databases">
        <title>Spirochaete genome identified in red abalone sample constitutes a novel genus.</title>
        <authorList>
            <person name="Sharma S.P."/>
            <person name="Purcell C.M."/>
            <person name="Hyde J.R."/>
            <person name="Severin A.J."/>
        </authorList>
    </citation>
    <scope>NUCLEOTIDE SEQUENCE [LARGE SCALE GENOMIC DNA]</scope>
    <source>
        <strain evidence="17 18">SP-2023</strain>
    </source>
</reference>
<dbReference type="PROSITE" id="PS00447">
    <property type="entry name" value="DNA_POLYMERASE_A"/>
    <property type="match status" value="1"/>
</dbReference>
<dbReference type="SMART" id="SM00279">
    <property type="entry name" value="HhH2"/>
    <property type="match status" value="1"/>
</dbReference>
<keyword evidence="4 17" id="KW-0808">Transferase</keyword>
<feature type="domain" description="5'-3' exonuclease" evidence="15">
    <location>
        <begin position="4"/>
        <end position="263"/>
    </location>
</feature>
<keyword evidence="8" id="KW-0239">DNA-directed DNA polymerase</keyword>
<dbReference type="InterPro" id="IPR036279">
    <property type="entry name" value="5-3_exonuclease_C_sf"/>
</dbReference>
<evidence type="ECO:0000256" key="7">
    <source>
        <dbReference type="ARBA" id="ARBA00022763"/>
    </source>
</evidence>
<dbReference type="InterPro" id="IPR012337">
    <property type="entry name" value="RNaseH-like_sf"/>
</dbReference>
<evidence type="ECO:0000256" key="1">
    <source>
        <dbReference type="ARBA" id="ARBA00007705"/>
    </source>
</evidence>
<dbReference type="InterPro" id="IPR020046">
    <property type="entry name" value="5-3_exonucl_a-hlix_arch_N"/>
</dbReference>
<evidence type="ECO:0000313" key="17">
    <source>
        <dbReference type="EMBL" id="WGK69498.1"/>
    </source>
</evidence>
<dbReference type="Pfam" id="PF02739">
    <property type="entry name" value="5_3_exonuc_N"/>
    <property type="match status" value="1"/>
</dbReference>
<feature type="compositionally biased region" description="Basic and acidic residues" evidence="13">
    <location>
        <begin position="308"/>
        <end position="318"/>
    </location>
</feature>
<dbReference type="Gene3D" id="3.30.420.10">
    <property type="entry name" value="Ribonuclease H-like superfamily/Ribonuclease H"/>
    <property type="match status" value="1"/>
</dbReference>
<dbReference type="InterPro" id="IPR001098">
    <property type="entry name" value="DNA-dir_DNA_pol_A_palm_dom"/>
</dbReference>
<dbReference type="CDD" id="cd06139">
    <property type="entry name" value="DNA_polA_I_Ecoli_like_exo"/>
    <property type="match status" value="1"/>
</dbReference>
<evidence type="ECO:0000256" key="12">
    <source>
        <dbReference type="SAM" id="Coils"/>
    </source>
</evidence>
<keyword evidence="5 17" id="KW-0548">Nucleotidyltransferase</keyword>
<dbReference type="SMART" id="SM00475">
    <property type="entry name" value="53EXOc"/>
    <property type="match status" value="1"/>
</dbReference>
<accession>A0ABY8MHY1</accession>
<evidence type="ECO:0000256" key="10">
    <source>
        <dbReference type="ARBA" id="ARBA00023204"/>
    </source>
</evidence>
<dbReference type="CDD" id="cd09898">
    <property type="entry name" value="H3TH_53EXO"/>
    <property type="match status" value="1"/>
</dbReference>
<dbReference type="InterPro" id="IPR020045">
    <property type="entry name" value="DNA_polI_H3TH"/>
</dbReference>
<dbReference type="SUPFAM" id="SSF47807">
    <property type="entry name" value="5' to 3' exonuclease, C-terminal subdomain"/>
    <property type="match status" value="1"/>
</dbReference>
<dbReference type="Gene3D" id="1.20.1060.10">
    <property type="entry name" value="Taq DNA Polymerase, Chain T, domain 4"/>
    <property type="match status" value="1"/>
</dbReference>
<dbReference type="Proteomes" id="UP001228690">
    <property type="component" value="Chromosome"/>
</dbReference>
<evidence type="ECO:0000313" key="18">
    <source>
        <dbReference type="Proteomes" id="UP001228690"/>
    </source>
</evidence>
<evidence type="ECO:0000259" key="16">
    <source>
        <dbReference type="SMART" id="SM00482"/>
    </source>
</evidence>
<feature type="domain" description="3'-5' exonuclease" evidence="14">
    <location>
        <begin position="423"/>
        <end position="664"/>
    </location>
</feature>
<evidence type="ECO:0000256" key="13">
    <source>
        <dbReference type="SAM" id="MobiDB-lite"/>
    </source>
</evidence>
<dbReference type="PANTHER" id="PTHR10133:SF27">
    <property type="entry name" value="DNA POLYMERASE NU"/>
    <property type="match status" value="1"/>
</dbReference>
<evidence type="ECO:0000256" key="9">
    <source>
        <dbReference type="ARBA" id="ARBA00023125"/>
    </source>
</evidence>
<dbReference type="InterPro" id="IPR036397">
    <property type="entry name" value="RNaseH_sf"/>
</dbReference>
<evidence type="ECO:0000256" key="6">
    <source>
        <dbReference type="ARBA" id="ARBA00022705"/>
    </source>
</evidence>
<dbReference type="CDD" id="cd09859">
    <property type="entry name" value="PIN_53EXO"/>
    <property type="match status" value="1"/>
</dbReference>
<dbReference type="SUPFAM" id="SSF53098">
    <property type="entry name" value="Ribonuclease H-like"/>
    <property type="match status" value="1"/>
</dbReference>
<dbReference type="Pfam" id="PF00476">
    <property type="entry name" value="DNA_pol_A"/>
    <property type="match status" value="1"/>
</dbReference>
<keyword evidence="9" id="KW-0238">DNA-binding</keyword>
<dbReference type="CDD" id="cd08637">
    <property type="entry name" value="DNA_pol_A_pol_I_C"/>
    <property type="match status" value="1"/>
</dbReference>
<dbReference type="PRINTS" id="PR00868">
    <property type="entry name" value="DNAPOLI"/>
</dbReference>
<dbReference type="SMART" id="SM00482">
    <property type="entry name" value="POLAc"/>
    <property type="match status" value="1"/>
</dbReference>
<protein>
    <recommendedName>
        <fullName evidence="3">DNA polymerase I</fullName>
        <ecNumber evidence="2">2.7.7.7</ecNumber>
    </recommendedName>
</protein>
<evidence type="ECO:0000256" key="4">
    <source>
        <dbReference type="ARBA" id="ARBA00022679"/>
    </source>
</evidence>
<feature type="compositionally biased region" description="Low complexity" evidence="13">
    <location>
        <begin position="376"/>
        <end position="394"/>
    </location>
</feature>
<dbReference type="Gene3D" id="3.30.70.370">
    <property type="match status" value="1"/>
</dbReference>
<dbReference type="SUPFAM" id="SSF88723">
    <property type="entry name" value="PIN domain-like"/>
    <property type="match status" value="1"/>
</dbReference>
<dbReference type="GO" id="GO:0003887">
    <property type="term" value="F:DNA-directed DNA polymerase activity"/>
    <property type="evidence" value="ECO:0007669"/>
    <property type="project" value="UniProtKB-EC"/>
</dbReference>
<dbReference type="RefSeq" id="WP_326927681.1">
    <property type="nucleotide sequence ID" value="NZ_CP123443.1"/>
</dbReference>
<dbReference type="InterPro" id="IPR019760">
    <property type="entry name" value="DNA-dir_DNA_pol_A_CS"/>
</dbReference>
<feature type="domain" description="DNA-directed DNA polymerase family A palm" evidence="16">
    <location>
        <begin position="831"/>
        <end position="1041"/>
    </location>
</feature>
<dbReference type="InterPro" id="IPR029060">
    <property type="entry name" value="PIN-like_dom_sf"/>
</dbReference>
<name>A0ABY8MHY1_9SPIO</name>
<organism evidence="17 18">
    <name type="scientific">Candidatus Haliotispira prima</name>
    <dbReference type="NCBI Taxonomy" id="3034016"/>
    <lineage>
        <taxon>Bacteria</taxon>
        <taxon>Pseudomonadati</taxon>
        <taxon>Spirochaetota</taxon>
        <taxon>Spirochaetia</taxon>
        <taxon>Spirochaetales</taxon>
        <taxon>Spirochaetaceae</taxon>
        <taxon>Candidatus Haliotispira</taxon>
    </lineage>
</organism>
<dbReference type="Gene3D" id="3.40.50.1010">
    <property type="entry name" value="5'-nuclease"/>
    <property type="match status" value="1"/>
</dbReference>
<evidence type="ECO:0000256" key="2">
    <source>
        <dbReference type="ARBA" id="ARBA00012417"/>
    </source>
</evidence>
<evidence type="ECO:0000256" key="8">
    <source>
        <dbReference type="ARBA" id="ARBA00022932"/>
    </source>
</evidence>
<dbReference type="InterPro" id="IPR002562">
    <property type="entry name" value="3'-5'_exonuclease_dom"/>
</dbReference>
<dbReference type="PANTHER" id="PTHR10133">
    <property type="entry name" value="DNA POLYMERASE I"/>
    <property type="match status" value="1"/>
</dbReference>
<sequence>MPKAPLYLIDGFAIIFRNYYAMIRSPLTNLRGENVSALLGFVKQVQQVLRHAQEHDSRHVAMVLDSEGQNFRHKIYPEYKANRDEAPADLILQIQSLARLLELWGIPTYKHPDYEADDLIATLARRAGSEGRDCFIVTGDKDLYQLVDSHIRILKPDKGRFGQHDADYVTEKWGVEPRQIRDYLALVGDSADNVPGVSGIGPKGAVKLLSDYQNLDNIYANMNRVKPDGIRKKLEAGKESAALSYRLVGLADRIPELEEQPWSQLWQELELPEKVRSGKGAPGNPGFALFLQELGLNKLALEFDTAVEKQPAEGRAEPDTMAATEGTESESTTQNQNTETESEEISGNLFRQQSLALTPPALRNKAREQQEDTESSPEQNPEQDPQQSPQQDQKQGPEADDRVQTAEQATGIPVTPTEVLQSYECVTTEEQLERWCQRIARQKIVAIDTETTGLNELADDLVGISLATAKNQACYIPLRANQANRTGGANVPLLTAQQVQKALAGCLSPEVKIIGQNFKFDYKVLANWGLKVPAIHFDTMIAAWLLDSLHPVNMNALSVRYLNLEPIHFDGLLPKMPKTPKTAKTAKKSKKSKDAETPELPENAELSEVAELPEVVQVAEVAENKEEQTPQTFADVPLEQAVHYSAEDADITWQLYEHFAPLLREQGLETLFFDLEMPLVRILGEIELSGIGCNRQELERYAIELEAELAGLENKVTKLTGREFNLNSTQQLAEILFNELKLPAGKKTKTGYSTNNSVLEKLLDLHPVIAPILEYRRLNKLHSTYVKSLPEMILPKTQRIHTHFSVIGTETGRLSCKDPNLQNIPIRDAAGRRIRSAFRPQEGWGFFSADYSQIELVVLAHLSADPGLCRAFLEGRDIHRETAGRLFCVPPDKISADQRRIAKSINFGVIYGMSAFRLARDLNLTRNDAKSFIATYFHEFSGVKDFIARTIDLAEEQGCVHTLAGRRREIRQIRSNNKIERGHGERMAVNTVVQGSAADIVKQAMILLDGELAHKKADKGWQSRLLLQVHDELIFEVPPAEKAQIESLVPDIMENACELEVPLKVNGEWSTESWGELH</sequence>
<dbReference type="SMART" id="SM00474">
    <property type="entry name" value="35EXOc"/>
    <property type="match status" value="1"/>
</dbReference>
<evidence type="ECO:0000259" key="14">
    <source>
        <dbReference type="SMART" id="SM00474"/>
    </source>
</evidence>
<keyword evidence="6" id="KW-0235">DNA replication</keyword>
<dbReference type="EC" id="2.7.7.7" evidence="2"/>
<comment type="similarity">
    <text evidence="1">Belongs to the DNA polymerase type-A family.</text>
</comment>
<dbReference type="InterPro" id="IPR043502">
    <property type="entry name" value="DNA/RNA_pol_sf"/>
</dbReference>
<dbReference type="Pfam" id="PF01367">
    <property type="entry name" value="5_3_exonuc"/>
    <property type="match status" value="1"/>
</dbReference>
<comment type="catalytic activity">
    <reaction evidence="11">
        <text>DNA(n) + a 2'-deoxyribonucleoside 5'-triphosphate = DNA(n+1) + diphosphate</text>
        <dbReference type="Rhea" id="RHEA:22508"/>
        <dbReference type="Rhea" id="RHEA-COMP:17339"/>
        <dbReference type="Rhea" id="RHEA-COMP:17340"/>
        <dbReference type="ChEBI" id="CHEBI:33019"/>
        <dbReference type="ChEBI" id="CHEBI:61560"/>
        <dbReference type="ChEBI" id="CHEBI:173112"/>
        <dbReference type="EC" id="2.7.7.7"/>
    </reaction>
</comment>
<proteinExistence type="inferred from homology"/>
<keyword evidence="12" id="KW-0175">Coiled coil</keyword>
<dbReference type="EMBL" id="CP123443">
    <property type="protein sequence ID" value="WGK69498.1"/>
    <property type="molecule type" value="Genomic_DNA"/>
</dbReference>
<feature type="coiled-coil region" evidence="12">
    <location>
        <begin position="695"/>
        <end position="722"/>
    </location>
</feature>
<dbReference type="InterPro" id="IPR008918">
    <property type="entry name" value="HhH2"/>
</dbReference>
<keyword evidence="18" id="KW-1185">Reference proteome</keyword>
<dbReference type="Gene3D" id="1.10.150.20">
    <property type="entry name" value="5' to 3' exonuclease, C-terminal subdomain"/>
    <property type="match status" value="2"/>
</dbReference>
<evidence type="ECO:0000256" key="5">
    <source>
        <dbReference type="ARBA" id="ARBA00022695"/>
    </source>
</evidence>
<keyword evidence="7" id="KW-0227">DNA damage</keyword>
<evidence type="ECO:0000256" key="3">
    <source>
        <dbReference type="ARBA" id="ARBA00020311"/>
    </source>
</evidence>
<gene>
    <name evidence="17" type="ORF">P0082_01160</name>
</gene>
<feature type="region of interest" description="Disordered" evidence="13">
    <location>
        <begin position="308"/>
        <end position="415"/>
    </location>
</feature>